<dbReference type="SUPFAM" id="SSF55729">
    <property type="entry name" value="Acyl-CoA N-acyltransferases (Nat)"/>
    <property type="match status" value="1"/>
</dbReference>
<dbReference type="Gene3D" id="3.40.630.30">
    <property type="match status" value="1"/>
</dbReference>
<dbReference type="Pfam" id="PF00583">
    <property type="entry name" value="Acetyltransf_1"/>
    <property type="match status" value="1"/>
</dbReference>
<evidence type="ECO:0000313" key="3">
    <source>
        <dbReference type="Proteomes" id="UP001285921"/>
    </source>
</evidence>
<organism evidence="2 3">
    <name type="scientific">Paenibacillus glycanilyticus</name>
    <dbReference type="NCBI Taxonomy" id="126569"/>
    <lineage>
        <taxon>Bacteria</taxon>
        <taxon>Bacillati</taxon>
        <taxon>Bacillota</taxon>
        <taxon>Bacilli</taxon>
        <taxon>Bacillales</taxon>
        <taxon>Paenibacillaceae</taxon>
        <taxon>Paenibacillus</taxon>
    </lineage>
</organism>
<keyword evidence="3" id="KW-1185">Reference proteome</keyword>
<dbReference type="RefSeq" id="WP_317981152.1">
    <property type="nucleotide sequence ID" value="NZ_BTCL01000017.1"/>
</dbReference>
<accession>A0ABQ6NSQ1</accession>
<proteinExistence type="predicted"/>
<protein>
    <recommendedName>
        <fullName evidence="1">N-acetyltransferase domain-containing protein</fullName>
    </recommendedName>
</protein>
<dbReference type="InterPro" id="IPR000182">
    <property type="entry name" value="GNAT_dom"/>
</dbReference>
<reference evidence="2 3" key="1">
    <citation type="submission" date="2023-05" db="EMBL/GenBank/DDBJ databases">
        <title>Draft genome of Paenibacillus sp. CCS26.</title>
        <authorList>
            <person name="Akita H."/>
            <person name="Shinto Y."/>
            <person name="Kimura Z."/>
        </authorList>
    </citation>
    <scope>NUCLEOTIDE SEQUENCE [LARGE SCALE GENOMIC DNA]</scope>
    <source>
        <strain evidence="2 3">CCS26</strain>
    </source>
</reference>
<gene>
    <name evidence="2" type="ORF">PghCCS26_42000</name>
</gene>
<comment type="caution">
    <text evidence="2">The sequence shown here is derived from an EMBL/GenBank/DDBJ whole genome shotgun (WGS) entry which is preliminary data.</text>
</comment>
<feature type="domain" description="N-acetyltransferase" evidence="1">
    <location>
        <begin position="47"/>
        <end position="128"/>
    </location>
</feature>
<dbReference type="EMBL" id="BTCL01000017">
    <property type="protein sequence ID" value="GMK47070.1"/>
    <property type="molecule type" value="Genomic_DNA"/>
</dbReference>
<sequence>MSELTIRIGCEADLELLAGLNKQLIEDERHDNAMTVSELLERMRHFMGTAYKAYLFEQGNALIGYALVDHTRQPLYVRQFFICRDQRRNGFGKLAFGKLAALLDADQLDIEVMYGNEAAYAFWRSLGFKERSIYMRLER</sequence>
<evidence type="ECO:0000313" key="2">
    <source>
        <dbReference type="EMBL" id="GMK47070.1"/>
    </source>
</evidence>
<dbReference type="Proteomes" id="UP001285921">
    <property type="component" value="Unassembled WGS sequence"/>
</dbReference>
<evidence type="ECO:0000259" key="1">
    <source>
        <dbReference type="Pfam" id="PF00583"/>
    </source>
</evidence>
<dbReference type="InterPro" id="IPR016181">
    <property type="entry name" value="Acyl_CoA_acyltransferase"/>
</dbReference>
<name>A0ABQ6NSQ1_9BACL</name>